<dbReference type="GO" id="GO:0003677">
    <property type="term" value="F:DNA binding"/>
    <property type="evidence" value="ECO:0007669"/>
    <property type="project" value="InterPro"/>
</dbReference>
<dbReference type="PANTHER" id="PTHR30015:SF6">
    <property type="entry name" value="SLL1429 PROTEIN"/>
    <property type="match status" value="1"/>
</dbReference>
<dbReference type="GO" id="GO:0009307">
    <property type="term" value="P:DNA restriction-modification system"/>
    <property type="evidence" value="ECO:0007669"/>
    <property type="project" value="InterPro"/>
</dbReference>
<name>A0A9W5L194_BACCE</name>
<dbReference type="GO" id="GO:0015666">
    <property type="term" value="F:restriction endodeoxyribonuclease activity"/>
    <property type="evidence" value="ECO:0007669"/>
    <property type="project" value="TreeGrafter"/>
</dbReference>
<evidence type="ECO:0000259" key="1">
    <source>
        <dbReference type="Pfam" id="PF04471"/>
    </source>
</evidence>
<evidence type="ECO:0000313" key="2">
    <source>
        <dbReference type="EMBL" id="EJR74479.1"/>
    </source>
</evidence>
<dbReference type="Gene3D" id="3.40.1350.10">
    <property type="match status" value="1"/>
</dbReference>
<dbReference type="InterPro" id="IPR011335">
    <property type="entry name" value="Restrct_endonuc-II-like"/>
</dbReference>
<organism evidence="2 3">
    <name type="scientific">Bacillus cereus VD154</name>
    <dbReference type="NCBI Taxonomy" id="1053238"/>
    <lineage>
        <taxon>Bacteria</taxon>
        <taxon>Bacillati</taxon>
        <taxon>Bacillota</taxon>
        <taxon>Bacilli</taxon>
        <taxon>Bacillales</taxon>
        <taxon>Bacillaceae</taxon>
        <taxon>Bacillus</taxon>
        <taxon>Bacillus cereus group</taxon>
    </lineage>
</organism>
<dbReference type="SUPFAM" id="SSF52980">
    <property type="entry name" value="Restriction endonuclease-like"/>
    <property type="match status" value="1"/>
</dbReference>
<sequence>MFETLWPICLLILIIVWPLDSYMKYKNKKAYKIYLDQLRQSNINQIDQMNGRQFEEYLSSLYQSLGYQAEVTKGSGDFGADLILKNNNETIIVQAKRYSNKVSIKAVQEIVAAKGYYNANHAWVVTNNYFTAPAHKLADANNVLLINRDLLIKLSAQVNQEKVTTRIEKYKSN</sequence>
<reference evidence="2 3" key="1">
    <citation type="submission" date="2012-04" db="EMBL/GenBank/DDBJ databases">
        <title>The Genome Sequence of Bacillus cereus VD154.</title>
        <authorList>
            <consortium name="The Broad Institute Genome Sequencing Platform"/>
            <consortium name="The Broad Institute Genome Sequencing Center for Infectious Disease"/>
            <person name="Feldgarden M."/>
            <person name="Van der Auwera G.A."/>
            <person name="Mahillon J."/>
            <person name="Duprez V."/>
            <person name="Timmery S."/>
            <person name="Mattelet C."/>
            <person name="Dierick K."/>
            <person name="Sun M."/>
            <person name="Yu Z."/>
            <person name="Zhu L."/>
            <person name="Hu X."/>
            <person name="Shank E.B."/>
            <person name="Swiecicka I."/>
            <person name="Hansen B.M."/>
            <person name="Andrup L."/>
            <person name="Young S.K."/>
            <person name="Zeng Q."/>
            <person name="Gargeya S."/>
            <person name="Fitzgerald M."/>
            <person name="Haas B."/>
            <person name="Abouelleil A."/>
            <person name="Alvarado L."/>
            <person name="Arachchi H.M."/>
            <person name="Berlin A."/>
            <person name="Chapman S.B."/>
            <person name="Goldberg J."/>
            <person name="Griggs A."/>
            <person name="Gujja S."/>
            <person name="Hansen M."/>
            <person name="Howarth C."/>
            <person name="Imamovic A."/>
            <person name="Larimer J."/>
            <person name="McCowen C."/>
            <person name="Montmayeur A."/>
            <person name="Murphy C."/>
            <person name="Neiman D."/>
            <person name="Pearson M."/>
            <person name="Priest M."/>
            <person name="Roberts A."/>
            <person name="Saif S."/>
            <person name="Shea T."/>
            <person name="Sisk P."/>
            <person name="Sykes S."/>
            <person name="Wortman J."/>
            <person name="Nusbaum C."/>
            <person name="Birren B."/>
        </authorList>
    </citation>
    <scope>NUCLEOTIDE SEQUENCE [LARGE SCALE GENOMIC DNA]</scope>
    <source>
        <strain evidence="2 3">VD154</strain>
    </source>
</reference>
<dbReference type="EMBL" id="AHFG01000019">
    <property type="protein sequence ID" value="EJR74479.1"/>
    <property type="molecule type" value="Genomic_DNA"/>
</dbReference>
<gene>
    <name evidence="2" type="ORF">IK5_01738</name>
</gene>
<dbReference type="RefSeq" id="WP_000464260.1">
    <property type="nucleotide sequence ID" value="NZ_JH791880.1"/>
</dbReference>
<dbReference type="Proteomes" id="UP000006967">
    <property type="component" value="Unassembled WGS sequence"/>
</dbReference>
<dbReference type="Pfam" id="PF04471">
    <property type="entry name" value="Mrr_cat"/>
    <property type="match status" value="1"/>
</dbReference>
<proteinExistence type="predicted"/>
<dbReference type="InterPro" id="IPR011856">
    <property type="entry name" value="tRNA_endonuc-like_dom_sf"/>
</dbReference>
<dbReference type="InterPro" id="IPR007560">
    <property type="entry name" value="Restrct_endonuc_IV_Mrr"/>
</dbReference>
<comment type="caution">
    <text evidence="2">The sequence shown here is derived from an EMBL/GenBank/DDBJ whole genome shotgun (WGS) entry which is preliminary data.</text>
</comment>
<dbReference type="InterPro" id="IPR052906">
    <property type="entry name" value="Type_IV_Methyl-Rstrct_Enzyme"/>
</dbReference>
<dbReference type="PANTHER" id="PTHR30015">
    <property type="entry name" value="MRR RESTRICTION SYSTEM PROTEIN"/>
    <property type="match status" value="1"/>
</dbReference>
<accession>A0A9W5L194</accession>
<dbReference type="AlphaFoldDB" id="A0A9W5L194"/>
<protein>
    <recommendedName>
        <fullName evidence="1">Restriction endonuclease type IV Mrr domain-containing protein</fullName>
    </recommendedName>
</protein>
<evidence type="ECO:0000313" key="3">
    <source>
        <dbReference type="Proteomes" id="UP000006967"/>
    </source>
</evidence>
<feature type="domain" description="Restriction endonuclease type IV Mrr" evidence="1">
    <location>
        <begin position="46"/>
        <end position="154"/>
    </location>
</feature>